<evidence type="ECO:0000259" key="5">
    <source>
        <dbReference type="PROSITE" id="PS51063"/>
    </source>
</evidence>
<gene>
    <name evidence="6" type="ORF">HKBW3S42_00834</name>
</gene>
<dbReference type="InterPro" id="IPR000595">
    <property type="entry name" value="cNMP-bd_dom"/>
</dbReference>
<dbReference type="SUPFAM" id="SSF46785">
    <property type="entry name" value="Winged helix' DNA-binding domain"/>
    <property type="match status" value="1"/>
</dbReference>
<dbReference type="GO" id="GO:0003677">
    <property type="term" value="F:DNA binding"/>
    <property type="evidence" value="ECO:0007669"/>
    <property type="project" value="UniProtKB-KW"/>
</dbReference>
<keyword evidence="3" id="KW-0804">Transcription</keyword>
<dbReference type="GO" id="GO:0005829">
    <property type="term" value="C:cytosol"/>
    <property type="evidence" value="ECO:0007669"/>
    <property type="project" value="TreeGrafter"/>
</dbReference>
<dbReference type="Gene3D" id="2.60.120.10">
    <property type="entry name" value="Jelly Rolls"/>
    <property type="match status" value="1"/>
</dbReference>
<dbReference type="Pfam" id="PF13545">
    <property type="entry name" value="HTH_Crp_2"/>
    <property type="match status" value="1"/>
</dbReference>
<dbReference type="InterPro" id="IPR012318">
    <property type="entry name" value="HTH_CRP"/>
</dbReference>
<evidence type="ECO:0000313" key="7">
    <source>
        <dbReference type="Proteomes" id="UP000568877"/>
    </source>
</evidence>
<dbReference type="SMART" id="SM00100">
    <property type="entry name" value="cNMP"/>
    <property type="match status" value="1"/>
</dbReference>
<dbReference type="Gene3D" id="1.10.10.10">
    <property type="entry name" value="Winged helix-like DNA-binding domain superfamily/Winged helix DNA-binding domain"/>
    <property type="match status" value="1"/>
</dbReference>
<dbReference type="AlphaFoldDB" id="A0A6V8PK59"/>
<dbReference type="SUPFAM" id="SSF51206">
    <property type="entry name" value="cAMP-binding domain-like"/>
    <property type="match status" value="1"/>
</dbReference>
<dbReference type="InterPro" id="IPR014710">
    <property type="entry name" value="RmlC-like_jellyroll"/>
</dbReference>
<feature type="domain" description="Cyclic nucleotide-binding" evidence="4">
    <location>
        <begin position="15"/>
        <end position="109"/>
    </location>
</feature>
<organism evidence="6 7">
    <name type="scientific">Candidatus Hakubella thermalkaliphila</name>
    <dbReference type="NCBI Taxonomy" id="2754717"/>
    <lineage>
        <taxon>Bacteria</taxon>
        <taxon>Bacillati</taxon>
        <taxon>Actinomycetota</taxon>
        <taxon>Actinomycetota incertae sedis</taxon>
        <taxon>Candidatus Hakubellales</taxon>
        <taxon>Candidatus Hakubellaceae</taxon>
        <taxon>Candidatus Hakubella</taxon>
    </lineage>
</organism>
<proteinExistence type="predicted"/>
<accession>A0A6V8PK59</accession>
<dbReference type="PANTHER" id="PTHR24567">
    <property type="entry name" value="CRP FAMILY TRANSCRIPTIONAL REGULATORY PROTEIN"/>
    <property type="match status" value="1"/>
</dbReference>
<keyword evidence="2" id="KW-0238">DNA-binding</keyword>
<evidence type="ECO:0000256" key="2">
    <source>
        <dbReference type="ARBA" id="ARBA00023125"/>
    </source>
</evidence>
<sequence length="228" mass="25528">MVSSKSAESLQKVPFFEGLSAAELETVACVMIERFYPKGTVLFLEGDKGEALFVIRQGRVKISKASADGRQQILQILKDGDIFAEVILFDQGLYPATAEAAEDSTCWLLRSTDMGGLLQSQPLLAVTLLKIMSRRLRQAQLLIRDLALHDAYGRLAGLLLQFSRREGKKTGEGLLLELELTRQELANMIGTSRETVIRILSRFQKDGILTLDKQRIIIRDEEKLCAWT</sequence>
<dbReference type="SMART" id="SM00419">
    <property type="entry name" value="HTH_CRP"/>
    <property type="match status" value="1"/>
</dbReference>
<reference evidence="6 7" key="1">
    <citation type="journal article" date="2020" name="Front. Microbiol.">
        <title>Single-cell genomics of novel Actinobacteria with the Wood-Ljungdahl pathway discovered in a serpentinizing system.</title>
        <authorList>
            <person name="Merino N."/>
            <person name="Kawai M."/>
            <person name="Boyd E.S."/>
            <person name="Colman D.R."/>
            <person name="McGlynn S.E."/>
            <person name="Nealson K.H."/>
            <person name="Kurokawa K."/>
            <person name="Hongoh Y."/>
        </authorList>
    </citation>
    <scope>NUCLEOTIDE SEQUENCE [LARGE SCALE GENOMIC DNA]</scope>
    <source>
        <strain evidence="6 7">S42</strain>
    </source>
</reference>
<dbReference type="PROSITE" id="PS50042">
    <property type="entry name" value="CNMP_BINDING_3"/>
    <property type="match status" value="1"/>
</dbReference>
<dbReference type="GO" id="GO:0003700">
    <property type="term" value="F:DNA-binding transcription factor activity"/>
    <property type="evidence" value="ECO:0007669"/>
    <property type="project" value="TreeGrafter"/>
</dbReference>
<protein>
    <submittedName>
        <fullName evidence="6">CRP/FNR family transcriptional regulator, cyclic AMP receptor protein</fullName>
    </submittedName>
</protein>
<feature type="domain" description="HTH crp-type" evidence="5">
    <location>
        <begin position="149"/>
        <end position="222"/>
    </location>
</feature>
<evidence type="ECO:0000313" key="6">
    <source>
        <dbReference type="EMBL" id="GFP32530.1"/>
    </source>
</evidence>
<dbReference type="CDD" id="cd00038">
    <property type="entry name" value="CAP_ED"/>
    <property type="match status" value="1"/>
</dbReference>
<dbReference type="PANTHER" id="PTHR24567:SF74">
    <property type="entry name" value="HTH-TYPE TRANSCRIPTIONAL REGULATOR ARCR"/>
    <property type="match status" value="1"/>
</dbReference>
<dbReference type="Pfam" id="PF00027">
    <property type="entry name" value="cNMP_binding"/>
    <property type="match status" value="1"/>
</dbReference>
<dbReference type="Proteomes" id="UP000568877">
    <property type="component" value="Unassembled WGS sequence"/>
</dbReference>
<evidence type="ECO:0000256" key="1">
    <source>
        <dbReference type="ARBA" id="ARBA00023015"/>
    </source>
</evidence>
<dbReference type="EMBL" id="BLSA01000094">
    <property type="protein sequence ID" value="GFP32530.1"/>
    <property type="molecule type" value="Genomic_DNA"/>
</dbReference>
<dbReference type="InterPro" id="IPR036390">
    <property type="entry name" value="WH_DNA-bd_sf"/>
</dbReference>
<keyword evidence="6" id="KW-0675">Receptor</keyword>
<dbReference type="InterPro" id="IPR036388">
    <property type="entry name" value="WH-like_DNA-bd_sf"/>
</dbReference>
<dbReference type="PROSITE" id="PS51063">
    <property type="entry name" value="HTH_CRP_2"/>
    <property type="match status" value="1"/>
</dbReference>
<dbReference type="InterPro" id="IPR050397">
    <property type="entry name" value="Env_Response_Regulators"/>
</dbReference>
<evidence type="ECO:0000256" key="3">
    <source>
        <dbReference type="ARBA" id="ARBA00023163"/>
    </source>
</evidence>
<dbReference type="FunFam" id="1.10.10.10:FF:000019">
    <property type="entry name" value="Crp/Fnr family transcriptional regulator"/>
    <property type="match status" value="1"/>
</dbReference>
<comment type="caution">
    <text evidence="6">The sequence shown here is derived from an EMBL/GenBank/DDBJ whole genome shotgun (WGS) entry which is preliminary data.</text>
</comment>
<dbReference type="PRINTS" id="PR00034">
    <property type="entry name" value="HTHCRP"/>
</dbReference>
<name>A0A6V8PK59_9ACTN</name>
<keyword evidence="1" id="KW-0805">Transcription regulation</keyword>
<evidence type="ECO:0000259" key="4">
    <source>
        <dbReference type="PROSITE" id="PS50042"/>
    </source>
</evidence>
<dbReference type="InterPro" id="IPR018490">
    <property type="entry name" value="cNMP-bd_dom_sf"/>
</dbReference>